<dbReference type="Proteomes" id="UP000325289">
    <property type="component" value="Unassembled WGS sequence"/>
</dbReference>
<dbReference type="PANTHER" id="PTHR40547">
    <property type="entry name" value="SLL0298 PROTEIN"/>
    <property type="match status" value="1"/>
</dbReference>
<dbReference type="EMBL" id="FOMS01000009">
    <property type="protein sequence ID" value="SFE39881.1"/>
    <property type="molecule type" value="Genomic_DNA"/>
</dbReference>
<name>A0A1I2A7G0_9RHOB</name>
<dbReference type="RefSeq" id="WP_149756702.1">
    <property type="nucleotide sequence ID" value="NZ_FOMS01000009.1"/>
</dbReference>
<evidence type="ECO:0000313" key="4">
    <source>
        <dbReference type="Proteomes" id="UP000325289"/>
    </source>
</evidence>
<feature type="domain" description="DUF2062" evidence="2">
    <location>
        <begin position="27"/>
        <end position="192"/>
    </location>
</feature>
<dbReference type="AlphaFoldDB" id="A0A1I2A7G0"/>
<accession>A0A1I2A7G0</accession>
<keyword evidence="1" id="KW-0472">Membrane</keyword>
<keyword evidence="4" id="KW-1185">Reference proteome</keyword>
<dbReference type="Pfam" id="PF09835">
    <property type="entry name" value="DUF2062"/>
    <property type="match status" value="1"/>
</dbReference>
<sequence length="216" mass="24453">MVFKRRDKRSIWQAVIQALWPRGGWARAARYVHHRLNRLPDPPERIARGIFAGVFVTFTPFYGLHFFIAMFLAWVLRGNVIASLLGTFFGNPLTYVPIGVISMTTGYWMLGIETDPAQHGTLGHKFMRAGDDLWDNFVALFTPAEPHWDGLQIFYDEVFYPYMVGGVVPGIVAGLICYYVSVPVIRAYQNRRKGALVARLAALKTKKGGREREDTG</sequence>
<feature type="transmembrane region" description="Helical" evidence="1">
    <location>
        <begin position="88"/>
        <end position="110"/>
    </location>
</feature>
<keyword evidence="1" id="KW-1133">Transmembrane helix</keyword>
<feature type="transmembrane region" description="Helical" evidence="1">
    <location>
        <begin position="52"/>
        <end position="76"/>
    </location>
</feature>
<gene>
    <name evidence="3" type="ORF">SAMN04515678_109124</name>
</gene>
<proteinExistence type="predicted"/>
<evidence type="ECO:0000256" key="1">
    <source>
        <dbReference type="SAM" id="Phobius"/>
    </source>
</evidence>
<reference evidence="3 4" key="1">
    <citation type="submission" date="2016-10" db="EMBL/GenBank/DDBJ databases">
        <authorList>
            <person name="Varghese N."/>
            <person name="Submissions S."/>
        </authorList>
    </citation>
    <scope>NUCLEOTIDE SEQUENCE [LARGE SCALE GENOMIC DNA]</scope>
    <source>
        <strain evidence="4">YIM D21,KCTC 23444,ACCC 10710</strain>
    </source>
</reference>
<dbReference type="PANTHER" id="PTHR40547:SF1">
    <property type="entry name" value="SLL0298 PROTEIN"/>
    <property type="match status" value="1"/>
</dbReference>
<feature type="transmembrane region" description="Helical" evidence="1">
    <location>
        <begin position="159"/>
        <end position="182"/>
    </location>
</feature>
<dbReference type="OrthoDB" id="7360463at2"/>
<protein>
    <recommendedName>
        <fullName evidence="2">DUF2062 domain-containing protein</fullName>
    </recommendedName>
</protein>
<organism evidence="3 4">
    <name type="scientific">Roseivivax sediminis</name>
    <dbReference type="NCBI Taxonomy" id="936889"/>
    <lineage>
        <taxon>Bacteria</taxon>
        <taxon>Pseudomonadati</taxon>
        <taxon>Pseudomonadota</taxon>
        <taxon>Alphaproteobacteria</taxon>
        <taxon>Rhodobacterales</taxon>
        <taxon>Roseobacteraceae</taxon>
        <taxon>Roseivivax</taxon>
    </lineage>
</organism>
<dbReference type="InterPro" id="IPR018639">
    <property type="entry name" value="DUF2062"/>
</dbReference>
<evidence type="ECO:0000259" key="2">
    <source>
        <dbReference type="Pfam" id="PF09835"/>
    </source>
</evidence>
<keyword evidence="1" id="KW-0812">Transmembrane</keyword>
<evidence type="ECO:0000313" key="3">
    <source>
        <dbReference type="EMBL" id="SFE39881.1"/>
    </source>
</evidence>